<accession>A0A1K1R4Y2</accession>
<dbReference type="Pfam" id="PF08989">
    <property type="entry name" value="DUF1896"/>
    <property type="match status" value="1"/>
</dbReference>
<gene>
    <name evidence="1" type="ORF">SAMN05661012_03382</name>
</gene>
<sequence length="41" mass="4988">METQQKNLLYFRLRLQENINASFPEKANDRFLITEKRNCTI</sequence>
<reference evidence="1 2" key="1">
    <citation type="submission" date="2016-11" db="EMBL/GenBank/DDBJ databases">
        <authorList>
            <person name="Jaros S."/>
            <person name="Januszkiewicz K."/>
            <person name="Wedrychowicz H."/>
        </authorList>
    </citation>
    <scope>NUCLEOTIDE SEQUENCE [LARGE SCALE GENOMIC DNA]</scope>
    <source>
        <strain evidence="1 2">DSM 784</strain>
    </source>
</reference>
<dbReference type="EMBL" id="FPIZ01000010">
    <property type="protein sequence ID" value="SFW66977.1"/>
    <property type="molecule type" value="Genomic_DNA"/>
</dbReference>
<name>A0A1K1R4Y2_9BACT</name>
<dbReference type="Proteomes" id="UP000183788">
    <property type="component" value="Unassembled WGS sequence"/>
</dbReference>
<proteinExistence type="predicted"/>
<protein>
    <submittedName>
        <fullName evidence="1">Uncharacterized protein</fullName>
    </submittedName>
</protein>
<organism evidence="1 2">
    <name type="scientific">Chitinophaga sancti</name>
    <dbReference type="NCBI Taxonomy" id="1004"/>
    <lineage>
        <taxon>Bacteria</taxon>
        <taxon>Pseudomonadati</taxon>
        <taxon>Bacteroidota</taxon>
        <taxon>Chitinophagia</taxon>
        <taxon>Chitinophagales</taxon>
        <taxon>Chitinophagaceae</taxon>
        <taxon>Chitinophaga</taxon>
    </lineage>
</organism>
<evidence type="ECO:0000313" key="1">
    <source>
        <dbReference type="EMBL" id="SFW66977.1"/>
    </source>
</evidence>
<dbReference type="Gene3D" id="1.10.8.330">
    <property type="entry name" value="PG0816-like"/>
    <property type="match status" value="1"/>
</dbReference>
<dbReference type="InterPro" id="IPR015082">
    <property type="entry name" value="DUF1896"/>
</dbReference>
<evidence type="ECO:0000313" key="2">
    <source>
        <dbReference type="Proteomes" id="UP000183788"/>
    </source>
</evidence>
<dbReference type="AlphaFoldDB" id="A0A1K1R4Y2"/>